<sequence length="338" mass="39723">MNISVIIPVYNVEKYVERCILSIMSQTYTESVECIVVNDCTPDNSMKIVEKMVSDYKGQIQFKLLYHEHNRGVAAVRNTGLDAASGDYIIQIDSDDYCEPDMLEKMYAKAVEEDADIVVADYWRSGADRELYCTNIVSATKISRIKDFLQNKRQGYLWCQLIRRLLLVDHHIKLDEGIDFAEDFNLSCKMYCYAENVAYIPKAFVHYVQYNMSSYVKSMGRKSLENIIQGEKAIMNFFEEKGMHKEVYEDLLMWRISHFVILLFRSEGKLQRKIISLYSDIPPFIKLKYLTVSRKSSFYWLVAHFFASLRILFIYNLMRAFWKTLKKKQAQQISFFSE</sequence>
<dbReference type="InterPro" id="IPR029044">
    <property type="entry name" value="Nucleotide-diphossugar_trans"/>
</dbReference>
<dbReference type="Pfam" id="PF00535">
    <property type="entry name" value="Glycos_transf_2"/>
    <property type="match status" value="1"/>
</dbReference>
<evidence type="ECO:0000256" key="2">
    <source>
        <dbReference type="ARBA" id="ARBA00022679"/>
    </source>
</evidence>
<evidence type="ECO:0000313" key="6">
    <source>
        <dbReference type="EMBL" id="QUT44436.1"/>
    </source>
</evidence>
<keyword evidence="3" id="KW-0812">Transmembrane</keyword>
<dbReference type="RefSeq" id="WP_021939717.1">
    <property type="nucleotide sequence ID" value="NZ_CP072227.1"/>
</dbReference>
<gene>
    <name evidence="7" type="ORF">EAJ03_14585</name>
    <name evidence="5" type="ORF">F2Z23_14790</name>
    <name evidence="6" type="ORF">INE88_01227</name>
</gene>
<accession>A0A415RWK4</accession>
<keyword evidence="1" id="KW-0328">Glycosyltransferase</keyword>
<keyword evidence="3" id="KW-1133">Transmembrane helix</keyword>
<dbReference type="KEGG" id="beg:INE88_01227"/>
<protein>
    <submittedName>
        <fullName evidence="6">Glycosyl transferase family 2</fullName>
    </submittedName>
    <submittedName>
        <fullName evidence="7">Glycosyltransferase family 2 protein</fullName>
    </submittedName>
</protein>
<dbReference type="Gene3D" id="3.90.550.10">
    <property type="entry name" value="Spore Coat Polysaccharide Biosynthesis Protein SpsA, Chain A"/>
    <property type="match status" value="1"/>
</dbReference>
<dbReference type="Proteomes" id="UP000335496">
    <property type="component" value="Unassembled WGS sequence"/>
</dbReference>
<dbReference type="AlphaFoldDB" id="A0A415RWK4"/>
<keyword evidence="2 7" id="KW-0808">Transferase</keyword>
<keyword evidence="3" id="KW-0472">Membrane</keyword>
<dbReference type="EMBL" id="VVZX01000022">
    <property type="protein sequence ID" value="KAA5271650.1"/>
    <property type="molecule type" value="Genomic_DNA"/>
</dbReference>
<dbReference type="EMBL" id="CP072227">
    <property type="protein sequence ID" value="QUT44436.1"/>
    <property type="molecule type" value="Genomic_DNA"/>
</dbReference>
<dbReference type="SUPFAM" id="SSF53448">
    <property type="entry name" value="Nucleotide-diphospho-sugar transferases"/>
    <property type="match status" value="1"/>
</dbReference>
<reference evidence="5 9" key="1">
    <citation type="journal article" date="2019" name="Nat. Med.">
        <title>A library of human gut bacterial isolates paired with longitudinal multiomics data enables mechanistic microbiome research.</title>
        <authorList>
            <person name="Poyet M."/>
            <person name="Groussin M."/>
            <person name="Gibbons S.M."/>
            <person name="Avila-Pacheco J."/>
            <person name="Jiang X."/>
            <person name="Kearney S.M."/>
            <person name="Perrotta A.R."/>
            <person name="Berdy B."/>
            <person name="Zhao S."/>
            <person name="Lieberman T.D."/>
            <person name="Swanson P.K."/>
            <person name="Smith M."/>
            <person name="Roesemann S."/>
            <person name="Alexander J.E."/>
            <person name="Rich S.A."/>
            <person name="Livny J."/>
            <person name="Vlamakis H."/>
            <person name="Clish C."/>
            <person name="Bullock K."/>
            <person name="Deik A."/>
            <person name="Scott J."/>
            <person name="Pierce K.A."/>
            <person name="Xavier R.J."/>
            <person name="Alm E.J."/>
        </authorList>
    </citation>
    <scope>NUCLEOTIDE SEQUENCE [LARGE SCALE GENOMIC DNA]</scope>
    <source>
        <strain evidence="5 9">BIOML-A1</strain>
    </source>
</reference>
<name>A0A415RWK4_9BACE</name>
<dbReference type="PANTHER" id="PTHR22916">
    <property type="entry name" value="GLYCOSYLTRANSFERASE"/>
    <property type="match status" value="1"/>
</dbReference>
<dbReference type="Proteomes" id="UP000679226">
    <property type="component" value="Chromosome"/>
</dbReference>
<dbReference type="InterPro" id="IPR001173">
    <property type="entry name" value="Glyco_trans_2-like"/>
</dbReference>
<dbReference type="PANTHER" id="PTHR22916:SF51">
    <property type="entry name" value="GLYCOSYLTRANSFERASE EPSH-RELATED"/>
    <property type="match status" value="1"/>
</dbReference>
<keyword evidence="9" id="KW-1185">Reference proteome</keyword>
<evidence type="ECO:0000313" key="9">
    <source>
        <dbReference type="Proteomes" id="UP000335496"/>
    </source>
</evidence>
<evidence type="ECO:0000259" key="4">
    <source>
        <dbReference type="Pfam" id="PF00535"/>
    </source>
</evidence>
<organism evidence="7 8">
    <name type="scientific">Bacteroides eggerthii</name>
    <dbReference type="NCBI Taxonomy" id="28111"/>
    <lineage>
        <taxon>Bacteria</taxon>
        <taxon>Pseudomonadati</taxon>
        <taxon>Bacteroidota</taxon>
        <taxon>Bacteroidia</taxon>
        <taxon>Bacteroidales</taxon>
        <taxon>Bacteroidaceae</taxon>
        <taxon>Bacteroides</taxon>
    </lineage>
</organism>
<evidence type="ECO:0000313" key="8">
    <source>
        <dbReference type="Proteomes" id="UP000291917"/>
    </source>
</evidence>
<proteinExistence type="predicted"/>
<reference evidence="7 8" key="2">
    <citation type="journal article" date="2019" name="Science, e1252229">
        <title>Invertible promoters mediate bacterial phase variation, antibiotic resistance, and host adaptation in the gut.</title>
        <authorList>
            <person name="Jiang X."/>
            <person name="Hall A.B."/>
            <person name="Arthur T.D."/>
            <person name="Plichta D.R."/>
            <person name="Covington C.T."/>
            <person name="Poyet M."/>
            <person name="Crothers J."/>
            <person name="Moses P.L."/>
            <person name="Tolonen A.C."/>
            <person name="Vlamakis H."/>
            <person name="Alm E.J."/>
            <person name="Xavier R.J."/>
        </authorList>
    </citation>
    <scope>NUCLEOTIDE SEQUENCE [LARGE SCALE GENOMIC DNA]</scope>
    <source>
        <strain evidence="7">Bj_0095</strain>
        <strain evidence="8">bj_0095</strain>
    </source>
</reference>
<reference evidence="6" key="3">
    <citation type="journal article" date="2021" name="PLoS Genet.">
        <title>Mobile Type VI secretion system loci of the gut Bacteroidales display extensive intra-ecosystem transfer, multi-species spread and geographical clustering.</title>
        <authorList>
            <person name="Garcia-Bayona L."/>
            <person name="Coyne M.J."/>
            <person name="Comstock L.E."/>
        </authorList>
    </citation>
    <scope>NUCLEOTIDE SEQUENCE</scope>
    <source>
        <strain evidence="6">CL11T00C20</strain>
    </source>
</reference>
<feature type="domain" description="Glycosyltransferase 2-like" evidence="4">
    <location>
        <begin position="4"/>
        <end position="137"/>
    </location>
</feature>
<dbReference type="EMBL" id="RCXL01000024">
    <property type="protein sequence ID" value="RYT71036.1"/>
    <property type="molecule type" value="Genomic_DNA"/>
</dbReference>
<dbReference type="GO" id="GO:0016758">
    <property type="term" value="F:hexosyltransferase activity"/>
    <property type="evidence" value="ECO:0007669"/>
    <property type="project" value="UniProtKB-ARBA"/>
</dbReference>
<feature type="transmembrane region" description="Helical" evidence="3">
    <location>
        <begin position="298"/>
        <end position="318"/>
    </location>
</feature>
<dbReference type="CDD" id="cd00761">
    <property type="entry name" value="Glyco_tranf_GTA_type"/>
    <property type="match status" value="1"/>
</dbReference>
<evidence type="ECO:0000313" key="7">
    <source>
        <dbReference type="EMBL" id="RYT71036.1"/>
    </source>
</evidence>
<evidence type="ECO:0000313" key="5">
    <source>
        <dbReference type="EMBL" id="KAA5271650.1"/>
    </source>
</evidence>
<evidence type="ECO:0000256" key="3">
    <source>
        <dbReference type="SAM" id="Phobius"/>
    </source>
</evidence>
<evidence type="ECO:0000256" key="1">
    <source>
        <dbReference type="ARBA" id="ARBA00022676"/>
    </source>
</evidence>
<dbReference type="Proteomes" id="UP000291917">
    <property type="component" value="Unassembled WGS sequence"/>
</dbReference>